<dbReference type="CDD" id="cd21203">
    <property type="entry name" value="CH_AtKIN14-like"/>
    <property type="match status" value="1"/>
</dbReference>
<dbReference type="InterPro" id="IPR001715">
    <property type="entry name" value="CH_dom"/>
</dbReference>
<dbReference type="Gene3D" id="1.10.418.10">
    <property type="entry name" value="Calponin-like domain"/>
    <property type="match status" value="1"/>
</dbReference>
<dbReference type="InterPro" id="IPR036872">
    <property type="entry name" value="CH_dom_sf"/>
</dbReference>
<dbReference type="PANTHER" id="PTHR47385:SF14">
    <property type="entry name" value="TRANSGELIN"/>
    <property type="match status" value="1"/>
</dbReference>
<organism evidence="2 3">
    <name type="scientific">Zea mays</name>
    <name type="common">Maize</name>
    <dbReference type="NCBI Taxonomy" id="4577"/>
    <lineage>
        <taxon>Eukaryota</taxon>
        <taxon>Viridiplantae</taxon>
        <taxon>Streptophyta</taxon>
        <taxon>Embryophyta</taxon>
        <taxon>Tracheophyta</taxon>
        <taxon>Spermatophyta</taxon>
        <taxon>Magnoliopsida</taxon>
        <taxon>Liliopsida</taxon>
        <taxon>Poales</taxon>
        <taxon>Poaceae</taxon>
        <taxon>PACMAD clade</taxon>
        <taxon>Panicoideae</taxon>
        <taxon>Andropogonodae</taxon>
        <taxon>Andropogoneae</taxon>
        <taxon>Tripsacinae</taxon>
        <taxon>Zea</taxon>
    </lineage>
</organism>
<reference evidence="2 3" key="1">
    <citation type="journal article" date="2018" name="Nat. Genet.">
        <title>Extensive intraspecific gene order and gene structural variations between Mo17 and other maize genomes.</title>
        <authorList>
            <person name="Sun S."/>
            <person name="Zhou Y."/>
            <person name="Chen J."/>
            <person name="Shi J."/>
            <person name="Zhao H."/>
            <person name="Zhao H."/>
            <person name="Song W."/>
            <person name="Zhang M."/>
            <person name="Cui Y."/>
            <person name="Dong X."/>
            <person name="Liu H."/>
            <person name="Ma X."/>
            <person name="Jiao Y."/>
            <person name="Wang B."/>
            <person name="Wei X."/>
            <person name="Stein J.C."/>
            <person name="Glaubitz J.C."/>
            <person name="Lu F."/>
            <person name="Yu G."/>
            <person name="Liang C."/>
            <person name="Fengler K."/>
            <person name="Li B."/>
            <person name="Rafalski A."/>
            <person name="Schnable P.S."/>
            <person name="Ware D.H."/>
            <person name="Buckler E.S."/>
            <person name="Lai J."/>
        </authorList>
    </citation>
    <scope>NUCLEOTIDE SEQUENCE [LARGE SCALE GENOMIC DNA]</scope>
    <source>
        <strain evidence="3">cv. Missouri 17</strain>
        <tissue evidence="2">Seedling</tissue>
    </source>
</reference>
<protein>
    <recommendedName>
        <fullName evidence="1">Calponin-homology (CH) domain-containing protein</fullName>
    </recommendedName>
</protein>
<comment type="caution">
    <text evidence="2">The sequence shown here is derived from an EMBL/GenBank/DDBJ whole genome shotgun (WGS) entry which is preliminary data.</text>
</comment>
<feature type="domain" description="Calponin-homology (CH)" evidence="1">
    <location>
        <begin position="62"/>
        <end position="184"/>
    </location>
</feature>
<dbReference type="EMBL" id="NCVQ01000002">
    <property type="protein sequence ID" value="PWZ45588.1"/>
    <property type="molecule type" value="Genomic_DNA"/>
</dbReference>
<dbReference type="SUPFAM" id="SSF47576">
    <property type="entry name" value="Calponin-homology domain, CH-domain"/>
    <property type="match status" value="1"/>
</dbReference>
<accession>A0A3L6GBC4</accession>
<sequence>MAMAAAVLEEALRWGGGSVGDDNVAARRAEEAVIQQLNNLSGSLLFQSERKVHLFPLLVNAAIRRHEAASWLRKTVGIVCAKDLPEEPSEEEFQLGLRNGIVLCNALNKVQPGAIPKIVGVQSDTAVPADGSALCAYQYFENLRNFVVVIQDFGLPTFEVSDLEKGGKSVRIVDCVLALKSFSESKKTGRQAACKYGGILKPLASGNYFILKNCDAFMNKNARIHTEEATLNGFRGEQNLSLDCSPESYEVITSDNLSTIIRTILLDKKPEEIPLIVESLLNKVIQEYELRFANQNLKIEKLATNHKD</sequence>
<evidence type="ECO:0000259" key="1">
    <source>
        <dbReference type="PROSITE" id="PS50021"/>
    </source>
</evidence>
<dbReference type="PROSITE" id="PS50021">
    <property type="entry name" value="CH"/>
    <property type="match status" value="1"/>
</dbReference>
<name>A0A3L6GBC4_MAIZE</name>
<dbReference type="ExpressionAtlas" id="A0A3L6GBC4">
    <property type="expression patterns" value="baseline and differential"/>
</dbReference>
<evidence type="ECO:0000313" key="2">
    <source>
        <dbReference type="EMBL" id="PWZ45588.1"/>
    </source>
</evidence>
<dbReference type="AlphaFoldDB" id="A0A3L6GBC4"/>
<dbReference type="SMART" id="SM00033">
    <property type="entry name" value="CH"/>
    <property type="match status" value="1"/>
</dbReference>
<dbReference type="InterPro" id="IPR050606">
    <property type="entry name" value="Calponin-like"/>
</dbReference>
<dbReference type="PANTHER" id="PTHR47385">
    <property type="entry name" value="CALPONIN"/>
    <property type="match status" value="1"/>
</dbReference>
<dbReference type="Proteomes" id="UP000251960">
    <property type="component" value="Chromosome 10"/>
</dbReference>
<proteinExistence type="predicted"/>
<dbReference type="Pfam" id="PF00307">
    <property type="entry name" value="CH"/>
    <property type="match status" value="1"/>
</dbReference>
<gene>
    <name evidence="2" type="ORF">Zm00014a_029045</name>
</gene>
<evidence type="ECO:0000313" key="3">
    <source>
        <dbReference type="Proteomes" id="UP000251960"/>
    </source>
</evidence>